<keyword evidence="2" id="KW-1133">Transmembrane helix</keyword>
<dbReference type="InParanoid" id="A0A6I8UQW4"/>
<dbReference type="KEGG" id="dpo:4802554"/>
<keyword evidence="2" id="KW-0812">Transmembrane</keyword>
<keyword evidence="2" id="KW-0472">Membrane</keyword>
<evidence type="ECO:0000256" key="2">
    <source>
        <dbReference type="SAM" id="Phobius"/>
    </source>
</evidence>
<organism evidence="3 4">
    <name type="scientific">Drosophila pseudoobscura pseudoobscura</name>
    <name type="common">Fruit fly</name>
    <dbReference type="NCBI Taxonomy" id="46245"/>
    <lineage>
        <taxon>Eukaryota</taxon>
        <taxon>Metazoa</taxon>
        <taxon>Ecdysozoa</taxon>
        <taxon>Arthropoda</taxon>
        <taxon>Hexapoda</taxon>
        <taxon>Insecta</taxon>
        <taxon>Pterygota</taxon>
        <taxon>Neoptera</taxon>
        <taxon>Endopterygota</taxon>
        <taxon>Diptera</taxon>
        <taxon>Brachycera</taxon>
        <taxon>Muscomorpha</taxon>
        <taxon>Ephydroidea</taxon>
        <taxon>Drosophilidae</taxon>
        <taxon>Drosophila</taxon>
        <taxon>Sophophora</taxon>
    </lineage>
</organism>
<feature type="region of interest" description="Disordered" evidence="1">
    <location>
        <begin position="243"/>
        <end position="274"/>
    </location>
</feature>
<reference evidence="3" key="1">
    <citation type="submission" date="2024-06" db="UniProtKB">
        <authorList>
            <consortium name="RefSeq"/>
        </authorList>
    </citation>
    <scope>NUCLEOTIDE SEQUENCE [LARGE SCALE GENOMIC DNA]</scope>
    <source>
        <strain evidence="3">MV2-25</strain>
    </source>
</reference>
<evidence type="ECO:0000256" key="1">
    <source>
        <dbReference type="SAM" id="MobiDB-lite"/>
    </source>
</evidence>
<dbReference type="ExpressionAtlas" id="A0A6I8UQW4">
    <property type="expression patterns" value="baseline"/>
</dbReference>
<accession>A0A6I8UQW4</accession>
<reference evidence="4" key="2">
    <citation type="submission" date="2025-08" db="UniProtKB">
        <authorList>
            <consortium name="RefSeq"/>
        </authorList>
    </citation>
    <scope>IDENTIFICATION</scope>
    <source>
        <strain evidence="4">MV-25-SWS-2005</strain>
        <tissue evidence="4">Whole body</tissue>
    </source>
</reference>
<feature type="compositionally biased region" description="Basic and acidic residues" evidence="1">
    <location>
        <begin position="249"/>
        <end position="261"/>
    </location>
</feature>
<protein>
    <submittedName>
        <fullName evidence="4">Uncharacterized protein isoform X1</fullName>
    </submittedName>
</protein>
<name>A0A6I8UQW4_DROPS</name>
<sequence>MLKYLMVHFILLNSRSIHGKLCITKMIVRVPRENDIGLIFDMTVVNRHNGERKLTFDLIVSSDGPCTVNTTKGEKVQVGPIYGGNFGSLEPGKRETVSLVWPTVSLYNRVGYCPIAIYALSPSGEPHPAAVKQLLHFDTRFETLDPENRTLRRRKDFVDCKNWDKEYFMNCLPVICEERYFGQRSFYNYTTEQCEPVPRCSNPGEYYDYYGNECVDPNNVITDEELDQIRQGKFNDILELRPPPGCKYAKPDPQPKGKCEKPTPTPRPATCPSNDEKCSVSIRRSFADFNNCFQSLHENVSPDAPESTDKQIGKKSTAEMSPFKQFYYDWYLPLRADEEFTPDSGSVSSGSQPLLTWLAEVDSNGLLLVILRSFAIILLTVVFQVAITGGAYLLICFLVYGFLDLLGKIRKSKTTTDQLAKKLRPKIDEDRIEIITSESLMSHRL</sequence>
<gene>
    <name evidence="4" type="primary">LOC4802554</name>
</gene>
<dbReference type="Proteomes" id="UP000001819">
    <property type="component" value="Chromosome 2"/>
</dbReference>
<dbReference type="AlphaFoldDB" id="A0A6I8UQW4"/>
<keyword evidence="3" id="KW-1185">Reference proteome</keyword>
<evidence type="ECO:0000313" key="4">
    <source>
        <dbReference type="RefSeq" id="XP_001359452.3"/>
    </source>
</evidence>
<dbReference type="RefSeq" id="XP_001359452.3">
    <property type="nucleotide sequence ID" value="XM_001359415.4"/>
</dbReference>
<proteinExistence type="predicted"/>
<evidence type="ECO:0000313" key="3">
    <source>
        <dbReference type="Proteomes" id="UP000001819"/>
    </source>
</evidence>
<feature type="transmembrane region" description="Helical" evidence="2">
    <location>
        <begin position="374"/>
        <end position="403"/>
    </location>
</feature>